<dbReference type="PANTHER" id="PTHR35807">
    <property type="entry name" value="TRANSCRIPTIONAL REGULATOR REDD-RELATED"/>
    <property type="match status" value="1"/>
</dbReference>
<protein>
    <submittedName>
        <fullName evidence="2">DNA-binding transcriptional activator of the SARP family</fullName>
    </submittedName>
</protein>
<keyword evidence="3" id="KW-1185">Reference proteome</keyword>
<dbReference type="Gene3D" id="1.25.40.10">
    <property type="entry name" value="Tetratricopeptide repeat domain"/>
    <property type="match status" value="1"/>
</dbReference>
<dbReference type="InterPro" id="IPR051677">
    <property type="entry name" value="AfsR-DnrI-RedD_regulator"/>
</dbReference>
<accession>A0A1X7KXR0</accession>
<dbReference type="SUPFAM" id="SSF48452">
    <property type="entry name" value="TPR-like"/>
    <property type="match status" value="1"/>
</dbReference>
<evidence type="ECO:0000313" key="3">
    <source>
        <dbReference type="Proteomes" id="UP000193244"/>
    </source>
</evidence>
<proteinExistence type="predicted"/>
<dbReference type="GO" id="GO:0003677">
    <property type="term" value="F:DNA binding"/>
    <property type="evidence" value="ECO:0007669"/>
    <property type="project" value="UniProtKB-KW"/>
</dbReference>
<organism evidence="2 3">
    <name type="scientific">Agreia pratensis</name>
    <dbReference type="NCBI Taxonomy" id="150121"/>
    <lineage>
        <taxon>Bacteria</taxon>
        <taxon>Bacillati</taxon>
        <taxon>Actinomycetota</taxon>
        <taxon>Actinomycetes</taxon>
        <taxon>Micrococcales</taxon>
        <taxon>Microbacteriaceae</taxon>
        <taxon>Agreia</taxon>
    </lineage>
</organism>
<dbReference type="InterPro" id="IPR036388">
    <property type="entry name" value="WH-like_DNA-bd_sf"/>
</dbReference>
<evidence type="ECO:0000259" key="1">
    <source>
        <dbReference type="SMART" id="SM01043"/>
    </source>
</evidence>
<dbReference type="InterPro" id="IPR011990">
    <property type="entry name" value="TPR-like_helical_dom_sf"/>
</dbReference>
<dbReference type="AlphaFoldDB" id="A0A1X7KXR0"/>
<dbReference type="EMBL" id="FXAY01000005">
    <property type="protein sequence ID" value="SMG45677.1"/>
    <property type="molecule type" value="Genomic_DNA"/>
</dbReference>
<dbReference type="RefSeq" id="WP_085487520.1">
    <property type="nucleotide sequence ID" value="NZ_FXAY01000005.1"/>
</dbReference>
<dbReference type="Pfam" id="PF03704">
    <property type="entry name" value="BTAD"/>
    <property type="match status" value="1"/>
</dbReference>
<evidence type="ECO:0000313" key="2">
    <source>
        <dbReference type="EMBL" id="SMG45677.1"/>
    </source>
</evidence>
<reference evidence="3" key="1">
    <citation type="submission" date="2017-04" db="EMBL/GenBank/DDBJ databases">
        <authorList>
            <person name="Varghese N."/>
            <person name="Submissions S."/>
        </authorList>
    </citation>
    <scope>NUCLEOTIDE SEQUENCE [LARGE SCALE GENOMIC DNA]</scope>
    <source>
        <strain evidence="3">VKM Ac-2510</strain>
    </source>
</reference>
<dbReference type="SMART" id="SM01043">
    <property type="entry name" value="BTAD"/>
    <property type="match status" value="1"/>
</dbReference>
<gene>
    <name evidence="2" type="ORF">SAMN06296010_3035</name>
</gene>
<sequence>MGGDMIEVDVLGPLTVRYDGHEILGLSVGTKRLIAFLALRPRGARLAISGEMWPDVTERRASDSLRSALTRLEDAIKPAITMTPAGLSLAPGVIVDLNVARESARRLLQPGNASTAADLSTAAIEAFATRILPDWYDEWVLSEVEDWRQLRLHALEAQAELLILEGNLRAAAWAARAAMRVEPLRQSAIVSLIKVHLAEGNQSEALRDVDIYTALLQKELGLEPTSILTDLVAPLRR</sequence>
<name>A0A1X7KXR0_9MICO</name>
<keyword evidence="2" id="KW-0238">DNA-binding</keyword>
<dbReference type="Gene3D" id="1.10.10.10">
    <property type="entry name" value="Winged helix-like DNA-binding domain superfamily/Winged helix DNA-binding domain"/>
    <property type="match status" value="1"/>
</dbReference>
<feature type="domain" description="Bacterial transcriptional activator" evidence="1">
    <location>
        <begin position="95"/>
        <end position="236"/>
    </location>
</feature>
<dbReference type="OrthoDB" id="5509004at2"/>
<dbReference type="Proteomes" id="UP000193244">
    <property type="component" value="Unassembled WGS sequence"/>
</dbReference>
<dbReference type="STRING" id="150121.SAMN06296010_3035"/>
<dbReference type="InterPro" id="IPR005158">
    <property type="entry name" value="BTAD"/>
</dbReference>